<feature type="domain" description="SF4 helicase" evidence="13">
    <location>
        <begin position="185"/>
        <end position="473"/>
    </location>
</feature>
<dbReference type="InterPro" id="IPR027417">
    <property type="entry name" value="P-loop_NTPase"/>
</dbReference>
<dbReference type="PANTHER" id="PTHR30153">
    <property type="entry name" value="REPLICATIVE DNA HELICASE DNAB"/>
    <property type="match status" value="1"/>
</dbReference>
<evidence type="ECO:0000256" key="3">
    <source>
        <dbReference type="ARBA" id="ARBA00022705"/>
    </source>
</evidence>
<keyword evidence="9" id="KW-0413">Isomerase</keyword>
<dbReference type="InterPro" id="IPR036185">
    <property type="entry name" value="DNA_heli_DnaB-like_N_sf"/>
</dbReference>
<keyword evidence="3 12" id="KW-0235">DNA replication</keyword>
<dbReference type="AlphaFoldDB" id="F9UKC4"/>
<dbReference type="STRING" id="1037410.MCSF7_01676"/>
<proteinExistence type="inferred from homology"/>
<dbReference type="CDD" id="cd00984">
    <property type="entry name" value="DnaB_C"/>
    <property type="match status" value="1"/>
</dbReference>
<dbReference type="Pfam" id="PF00772">
    <property type="entry name" value="DnaB"/>
    <property type="match status" value="1"/>
</dbReference>
<dbReference type="Proteomes" id="UP000004978">
    <property type="component" value="Unassembled WGS sequence"/>
</dbReference>
<dbReference type="GO" id="GO:0003677">
    <property type="term" value="F:DNA binding"/>
    <property type="evidence" value="ECO:0007669"/>
    <property type="project" value="UniProtKB-UniRule"/>
</dbReference>
<dbReference type="GO" id="GO:0043139">
    <property type="term" value="F:5'-3' DNA helicase activity"/>
    <property type="evidence" value="ECO:0007669"/>
    <property type="project" value="UniProtKB-EC"/>
</dbReference>
<evidence type="ECO:0000256" key="10">
    <source>
        <dbReference type="ARBA" id="ARBA00048954"/>
    </source>
</evidence>
<evidence type="ECO:0000256" key="9">
    <source>
        <dbReference type="ARBA" id="ARBA00023235"/>
    </source>
</evidence>
<gene>
    <name evidence="14" type="ORF">MCSF7_01676</name>
</gene>
<comment type="caution">
    <text evidence="14">The sequence shown here is derived from an EMBL/GenBank/DDBJ whole genome shotgun (WGS) entry which is preliminary data.</text>
</comment>
<dbReference type="EC" id="5.6.2.3" evidence="11 12"/>
<dbReference type="eggNOG" id="COG0305">
    <property type="taxonomic scope" value="Bacteria"/>
</dbReference>
<keyword evidence="8 12" id="KW-0238">DNA-binding</keyword>
<protein>
    <recommendedName>
        <fullName evidence="11 12">Replicative DNA helicase</fullName>
        <ecNumber evidence="11 12">5.6.2.3</ecNumber>
    </recommendedName>
</protein>
<keyword evidence="7 12" id="KW-0067">ATP-binding</keyword>
<accession>F9UKC4</accession>
<dbReference type="SUPFAM" id="SSF48024">
    <property type="entry name" value="N-terminal domain of DnaB helicase"/>
    <property type="match status" value="1"/>
</dbReference>
<keyword evidence="5 12" id="KW-0378">Hydrolase</keyword>
<sequence length="486" mass="55800">MPDNNEIIRSVNNELIHDKKLEQKVLALVLNNQKISHQIIPYLMEDDFYVYEHKNLFIVLKTLYDETASINDQSITEKAWAKGLKNVNQSLLNEIYTASAFEANVQSYLDNIIRLSKLRQIQKKTVNIVNKFNSNTSQNISDDEIINDLQELLINIDRKSVSENFLTSEKVSDEYYRNLQKRRNSKNEINGLATGYTLFDNLNQGLQPTELIILAARPAMGKTAFALNIALNVAKYAPIKDGIDNNKNVAFFSLEMSPEQLMGRIYGATTNIPASKLKEAKFLTDHEILKIQNLKLHQIDKLNLFIDDSGTTTLNTLIWKCRRLHKIKPLDLIVIDYLQLINVDNKSRGDSRQNEVATISRSLKLLAKELNIPIIALSQLSRDVEKRENKKPMLADLRESGAIEQDADIVMFLYRENYYKKAKKVETNPNEIYNSEPTIVDLIVAKNRSGSNAEIKLLFDMPTGRFENIDWDQINRYNKISSEENN</sequence>
<dbReference type="GO" id="GO:0005524">
    <property type="term" value="F:ATP binding"/>
    <property type="evidence" value="ECO:0007669"/>
    <property type="project" value="UniProtKB-UniRule"/>
</dbReference>
<evidence type="ECO:0000256" key="8">
    <source>
        <dbReference type="ARBA" id="ARBA00023125"/>
    </source>
</evidence>
<dbReference type="SUPFAM" id="SSF52540">
    <property type="entry name" value="P-loop containing nucleoside triphosphate hydrolases"/>
    <property type="match status" value="1"/>
</dbReference>
<evidence type="ECO:0000256" key="7">
    <source>
        <dbReference type="ARBA" id="ARBA00022840"/>
    </source>
</evidence>
<dbReference type="PANTHER" id="PTHR30153:SF2">
    <property type="entry name" value="REPLICATIVE DNA HELICASE"/>
    <property type="match status" value="1"/>
</dbReference>
<dbReference type="GO" id="GO:0006269">
    <property type="term" value="P:DNA replication, synthesis of primer"/>
    <property type="evidence" value="ECO:0007669"/>
    <property type="project" value="UniProtKB-UniRule"/>
</dbReference>
<keyword evidence="6 12" id="KW-0347">Helicase</keyword>
<comment type="function">
    <text evidence="12">The main replicative DNA helicase, it participates in initiation and elongation during chromosome replication. Travels ahead of the DNA replisome, separating dsDNA into templates for DNA synthesis. A processive ATP-dependent 5'-3' DNA helicase it has DNA-dependent ATPase activity.</text>
</comment>
<evidence type="ECO:0000256" key="2">
    <source>
        <dbReference type="ARBA" id="ARBA00022515"/>
    </source>
</evidence>
<dbReference type="Pfam" id="PF03796">
    <property type="entry name" value="DnaB_C"/>
    <property type="match status" value="1"/>
</dbReference>
<dbReference type="InterPro" id="IPR007692">
    <property type="entry name" value="DNA_helicase_DnaB"/>
</dbReference>
<evidence type="ECO:0000259" key="13">
    <source>
        <dbReference type="PROSITE" id="PS51199"/>
    </source>
</evidence>
<evidence type="ECO:0000256" key="6">
    <source>
        <dbReference type="ARBA" id="ARBA00022806"/>
    </source>
</evidence>
<keyword evidence="15" id="KW-1185">Reference proteome</keyword>
<dbReference type="RefSeq" id="WP_006608742.1">
    <property type="nucleotide sequence ID" value="NZ_AFXA01000011.1"/>
</dbReference>
<evidence type="ECO:0000256" key="5">
    <source>
        <dbReference type="ARBA" id="ARBA00022801"/>
    </source>
</evidence>
<evidence type="ECO:0000256" key="12">
    <source>
        <dbReference type="RuleBase" id="RU362085"/>
    </source>
</evidence>
<evidence type="ECO:0000256" key="1">
    <source>
        <dbReference type="ARBA" id="ARBA00008428"/>
    </source>
</evidence>
<dbReference type="InterPro" id="IPR007694">
    <property type="entry name" value="DNA_helicase_DnaB-like_C"/>
</dbReference>
<dbReference type="EMBL" id="AFXA01000011">
    <property type="protein sequence ID" value="EGV00129.1"/>
    <property type="molecule type" value="Genomic_DNA"/>
</dbReference>
<dbReference type="Gene3D" id="1.10.860.10">
    <property type="entry name" value="DNAb Helicase, Chain A"/>
    <property type="match status" value="1"/>
</dbReference>
<dbReference type="GO" id="GO:0005829">
    <property type="term" value="C:cytosol"/>
    <property type="evidence" value="ECO:0007669"/>
    <property type="project" value="TreeGrafter"/>
</dbReference>
<dbReference type="InterPro" id="IPR007693">
    <property type="entry name" value="DNA_helicase_DnaB-like_N"/>
</dbReference>
<evidence type="ECO:0000256" key="4">
    <source>
        <dbReference type="ARBA" id="ARBA00022741"/>
    </source>
</evidence>
<name>F9UKC4_9BACT</name>
<reference evidence="14 15" key="1">
    <citation type="journal article" date="2013" name="Genome Announc.">
        <title>Genome Sequence of Mycoplasma columbinum Strain SF7.</title>
        <authorList>
            <person name="Guo Z."/>
            <person name="Xu X."/>
            <person name="Zheng Q."/>
            <person name="Li T."/>
            <person name="Kuang S."/>
            <person name="Zhang Z."/>
            <person name="Chen Y."/>
            <person name="Lu X."/>
            <person name="Zhou R."/>
            <person name="Bi D."/>
            <person name="Jin H."/>
        </authorList>
    </citation>
    <scope>NUCLEOTIDE SEQUENCE [LARGE SCALE GENOMIC DNA]</scope>
    <source>
        <strain evidence="14 15">SF7</strain>
    </source>
</reference>
<keyword evidence="4 12" id="KW-0547">Nucleotide-binding</keyword>
<comment type="similarity">
    <text evidence="1 12">Belongs to the helicase family. DnaB subfamily.</text>
</comment>
<organism evidence="14 15">
    <name type="scientific">Mycoplasmopsis columbina SF7</name>
    <dbReference type="NCBI Taxonomy" id="1037410"/>
    <lineage>
        <taxon>Bacteria</taxon>
        <taxon>Bacillati</taxon>
        <taxon>Mycoplasmatota</taxon>
        <taxon>Mycoplasmoidales</taxon>
        <taxon>Metamycoplasmataceae</taxon>
        <taxon>Mycoplasmopsis</taxon>
    </lineage>
</organism>
<keyword evidence="2 12" id="KW-0639">Primosome</keyword>
<comment type="catalytic activity">
    <reaction evidence="10 12">
        <text>ATP + H2O = ADP + phosphate + H(+)</text>
        <dbReference type="Rhea" id="RHEA:13065"/>
        <dbReference type="ChEBI" id="CHEBI:15377"/>
        <dbReference type="ChEBI" id="CHEBI:15378"/>
        <dbReference type="ChEBI" id="CHEBI:30616"/>
        <dbReference type="ChEBI" id="CHEBI:43474"/>
        <dbReference type="ChEBI" id="CHEBI:456216"/>
        <dbReference type="EC" id="5.6.2.3"/>
    </reaction>
</comment>
<evidence type="ECO:0000313" key="14">
    <source>
        <dbReference type="EMBL" id="EGV00129.1"/>
    </source>
</evidence>
<dbReference type="InterPro" id="IPR016136">
    <property type="entry name" value="DNA_helicase_N/primase_C"/>
</dbReference>
<evidence type="ECO:0000313" key="15">
    <source>
        <dbReference type="Proteomes" id="UP000004978"/>
    </source>
</evidence>
<dbReference type="GO" id="GO:1990077">
    <property type="term" value="C:primosome complex"/>
    <property type="evidence" value="ECO:0007669"/>
    <property type="project" value="UniProtKB-UniRule"/>
</dbReference>
<dbReference type="GO" id="GO:0016887">
    <property type="term" value="F:ATP hydrolysis activity"/>
    <property type="evidence" value="ECO:0007669"/>
    <property type="project" value="RHEA"/>
</dbReference>
<evidence type="ECO:0000256" key="11">
    <source>
        <dbReference type="NCBIfam" id="TIGR00665"/>
    </source>
</evidence>
<dbReference type="PROSITE" id="PS51199">
    <property type="entry name" value="SF4_HELICASE"/>
    <property type="match status" value="1"/>
</dbReference>
<dbReference type="Gene3D" id="3.40.50.300">
    <property type="entry name" value="P-loop containing nucleotide triphosphate hydrolases"/>
    <property type="match status" value="1"/>
</dbReference>
<dbReference type="NCBIfam" id="TIGR00665">
    <property type="entry name" value="DnaB"/>
    <property type="match status" value="1"/>
</dbReference>